<gene>
    <name evidence="2" type="ORF">EDC14_101732</name>
</gene>
<keyword evidence="3" id="KW-1185">Reference proteome</keyword>
<dbReference type="EMBL" id="SLUN01000017">
    <property type="protein sequence ID" value="TCL65284.1"/>
    <property type="molecule type" value="Genomic_DNA"/>
</dbReference>
<dbReference type="CDD" id="cd00077">
    <property type="entry name" value="HDc"/>
    <property type="match status" value="1"/>
</dbReference>
<sequence>MSIVLSTIKKDPVITAYIQQADEHLGAIGYTEHGFRHAGLVSSISQNILLRLGFPERQAELAAIAGYLHDIGNLINRHDHGRSGAIMALHYLMEKGFDPGEAAVIAGAIGNHEEECGEAVNNVAAALILADKSDVHRSRVRNVDVATFDIHDRVNYAAIHSFLNVNDEKRSLTLELTIENNICPVMEYFEIFLVRMMMCRRAAAFLGCQFKIEINGNSIL</sequence>
<name>A0A4R1RGX4_HYDET</name>
<evidence type="ECO:0000313" key="3">
    <source>
        <dbReference type="Proteomes" id="UP000295008"/>
    </source>
</evidence>
<accession>A0A4R1RGX4</accession>
<dbReference type="InterPro" id="IPR003607">
    <property type="entry name" value="HD/PDEase_dom"/>
</dbReference>
<evidence type="ECO:0000313" key="2">
    <source>
        <dbReference type="EMBL" id="TCL65284.1"/>
    </source>
</evidence>
<reference evidence="2 3" key="1">
    <citation type="submission" date="2019-03" db="EMBL/GenBank/DDBJ databases">
        <title>Genomic Encyclopedia of Type Strains, Phase IV (KMG-IV): sequencing the most valuable type-strain genomes for metagenomic binning, comparative biology and taxonomic classification.</title>
        <authorList>
            <person name="Goeker M."/>
        </authorList>
    </citation>
    <scope>NUCLEOTIDE SEQUENCE [LARGE SCALE GENOMIC DNA]</scope>
    <source>
        <strain evidence="2 3">LX-B</strain>
    </source>
</reference>
<dbReference type="SMART" id="SM00471">
    <property type="entry name" value="HDc"/>
    <property type="match status" value="1"/>
</dbReference>
<dbReference type="InterPro" id="IPR006674">
    <property type="entry name" value="HD_domain"/>
</dbReference>
<dbReference type="RefSeq" id="WP_132014960.1">
    <property type="nucleotide sequence ID" value="NZ_SLUN01000017.1"/>
</dbReference>
<evidence type="ECO:0000259" key="1">
    <source>
        <dbReference type="SMART" id="SM00471"/>
    </source>
</evidence>
<dbReference type="Gene3D" id="1.10.3210.10">
    <property type="entry name" value="Hypothetical protein af1432"/>
    <property type="match status" value="1"/>
</dbReference>
<comment type="caution">
    <text evidence="2">The sequence shown here is derived from an EMBL/GenBank/DDBJ whole genome shotgun (WGS) entry which is preliminary data.</text>
</comment>
<feature type="domain" description="HD/PDEase" evidence="1">
    <location>
        <begin position="30"/>
        <end position="145"/>
    </location>
</feature>
<protein>
    <recommendedName>
        <fullName evidence="1">HD/PDEase domain-containing protein</fullName>
    </recommendedName>
</protein>
<dbReference type="OrthoDB" id="247014at2"/>
<proteinExistence type="predicted"/>
<dbReference type="Proteomes" id="UP000295008">
    <property type="component" value="Unassembled WGS sequence"/>
</dbReference>
<dbReference type="Pfam" id="PF01966">
    <property type="entry name" value="HD"/>
    <property type="match status" value="1"/>
</dbReference>
<dbReference type="AlphaFoldDB" id="A0A4R1RGX4"/>
<dbReference type="SUPFAM" id="SSF109604">
    <property type="entry name" value="HD-domain/PDEase-like"/>
    <property type="match status" value="1"/>
</dbReference>
<organism evidence="2 3">
    <name type="scientific">Hydrogenispora ethanolica</name>
    <dbReference type="NCBI Taxonomy" id="1082276"/>
    <lineage>
        <taxon>Bacteria</taxon>
        <taxon>Bacillati</taxon>
        <taxon>Bacillota</taxon>
        <taxon>Hydrogenispora</taxon>
    </lineage>
</organism>